<name>A0A7X6BDS3_9SPHN</name>
<sequence>MPGGFIQRSASGAVMFDSAIDSAGKALGEFTVGAGAGSLTDGRLLAGKGFVFPKTPYQFGTTRTFTFSGATLSWDAQTIAGPTAYIYAVGKANNPAYVSTHVPGTAGFFARDDNGNFMLDETFFTYHFLAKVTASVAVGNNVPIVVPFPYNNLPPYAIRSDVYVTPLSSSVNSGGQNVLVVRAFGTGTVEIYFFGKVPSLGSGGGMRWWSNSGELMGDTSIPMLNIVDTLPFSGSLWGGPDRYLAGARAGRRYAVMMHSPGRHYQVFQGSGGQTGGGTTRISVAAGRVITSGDQDFPSVAEQLLQEVTSGGAAQNLFVDGSFSLIDVTGM</sequence>
<accession>A0A7X6BDS3</accession>
<evidence type="ECO:0000313" key="2">
    <source>
        <dbReference type="Proteomes" id="UP000531251"/>
    </source>
</evidence>
<keyword evidence="2" id="KW-1185">Reference proteome</keyword>
<reference evidence="1 2" key="1">
    <citation type="submission" date="2020-03" db="EMBL/GenBank/DDBJ databases">
        <title>Genomic Encyclopedia of Type Strains, Phase IV (KMG-IV): sequencing the most valuable type-strain genomes for metagenomic binning, comparative biology and taxonomic classification.</title>
        <authorList>
            <person name="Goeker M."/>
        </authorList>
    </citation>
    <scope>NUCLEOTIDE SEQUENCE [LARGE SCALE GENOMIC DNA]</scope>
    <source>
        <strain evidence="1 2">DSM 7225</strain>
    </source>
</reference>
<dbReference type="RefSeq" id="WP_125977291.1">
    <property type="nucleotide sequence ID" value="NZ_BAAADY010000020.1"/>
</dbReference>
<dbReference type="Proteomes" id="UP000531251">
    <property type="component" value="Unassembled WGS sequence"/>
</dbReference>
<gene>
    <name evidence="1" type="ORF">GGR89_003780</name>
</gene>
<protein>
    <submittedName>
        <fullName evidence="1">Uncharacterized protein</fullName>
    </submittedName>
</protein>
<organism evidence="1 2">
    <name type="scientific">Sphingomonas trueperi</name>
    <dbReference type="NCBI Taxonomy" id="53317"/>
    <lineage>
        <taxon>Bacteria</taxon>
        <taxon>Pseudomonadati</taxon>
        <taxon>Pseudomonadota</taxon>
        <taxon>Alphaproteobacteria</taxon>
        <taxon>Sphingomonadales</taxon>
        <taxon>Sphingomonadaceae</taxon>
        <taxon>Sphingomonas</taxon>
    </lineage>
</organism>
<dbReference type="AlphaFoldDB" id="A0A7X6BDS3"/>
<dbReference type="EMBL" id="JAATJB010000015">
    <property type="protein sequence ID" value="NJB99439.1"/>
    <property type="molecule type" value="Genomic_DNA"/>
</dbReference>
<evidence type="ECO:0000313" key="1">
    <source>
        <dbReference type="EMBL" id="NJB99439.1"/>
    </source>
</evidence>
<proteinExistence type="predicted"/>
<comment type="caution">
    <text evidence="1">The sequence shown here is derived from an EMBL/GenBank/DDBJ whole genome shotgun (WGS) entry which is preliminary data.</text>
</comment>